<name>A0ABW6CF12_RAHSY</name>
<evidence type="ECO:0000313" key="3">
    <source>
        <dbReference type="Proteomes" id="UP001598201"/>
    </source>
</evidence>
<dbReference type="Proteomes" id="UP001598201">
    <property type="component" value="Unassembled WGS sequence"/>
</dbReference>
<gene>
    <name evidence="2" type="ORF">ACFPK4_24265</name>
</gene>
<proteinExistence type="predicted"/>
<evidence type="ECO:0000256" key="1">
    <source>
        <dbReference type="SAM" id="Coils"/>
    </source>
</evidence>
<dbReference type="RefSeq" id="WP_379672276.1">
    <property type="nucleotide sequence ID" value="NZ_JBHUCJ010000099.1"/>
</dbReference>
<comment type="caution">
    <text evidence="2">The sequence shown here is derived from an EMBL/GenBank/DDBJ whole genome shotgun (WGS) entry which is preliminary data.</text>
</comment>
<sequence>MKIYFTIFPKKTNEEPYFLRESTVKLNRFNNSDVKSLFRFERSFSTIAHSMGLDKVEQDRVRKIEQRLPEHKLIGVARWKISIPKKMQAALCYLFVCENGDAYLSAPDMTFSGDTNHIEKTTRQSVYKTTYKLTRPDRAYGYVNLRFDSEFSLVTKRRGVSKNNSTAKTISEVDLLSAENQRLRREVEEMRVKLEKMSISN</sequence>
<keyword evidence="3" id="KW-1185">Reference proteome</keyword>
<accession>A0ABW6CF12</accession>
<evidence type="ECO:0000313" key="2">
    <source>
        <dbReference type="EMBL" id="MFD3226661.1"/>
    </source>
</evidence>
<keyword evidence="1" id="KW-0175">Coiled coil</keyword>
<feature type="coiled-coil region" evidence="1">
    <location>
        <begin position="173"/>
        <end position="200"/>
    </location>
</feature>
<reference evidence="2 3" key="1">
    <citation type="submission" date="2024-09" db="EMBL/GenBank/DDBJ databases">
        <title>Genomes of Rahnella.</title>
        <authorList>
            <person name="Mnguni F.C."/>
            <person name="Shin G.Y."/>
            <person name="Coutinho T."/>
        </authorList>
    </citation>
    <scope>NUCLEOTIDE SEQUENCE [LARGE SCALE GENOMIC DNA]</scope>
    <source>
        <strain evidence="2 3">20WA0057</strain>
    </source>
</reference>
<dbReference type="EMBL" id="JBHUCJ010000099">
    <property type="protein sequence ID" value="MFD3226661.1"/>
    <property type="molecule type" value="Genomic_DNA"/>
</dbReference>
<protein>
    <submittedName>
        <fullName evidence="2">Uncharacterized protein</fullName>
    </submittedName>
</protein>
<organism evidence="2 3">
    <name type="scientific">Rahnella sp. (strain Y9602)</name>
    <dbReference type="NCBI Taxonomy" id="2703885"/>
    <lineage>
        <taxon>Bacteria</taxon>
        <taxon>Pseudomonadati</taxon>
        <taxon>Pseudomonadota</taxon>
        <taxon>Gammaproteobacteria</taxon>
        <taxon>Enterobacterales</taxon>
        <taxon>Yersiniaceae</taxon>
        <taxon>Rahnella</taxon>
    </lineage>
</organism>